<protein>
    <recommendedName>
        <fullName evidence="3">DUF2797 domain-containing protein</fullName>
    </recommendedName>
</protein>
<reference evidence="1 2" key="1">
    <citation type="journal article" date="2008" name="Proc. Natl. Acad. Sci. U.S.A.">
        <title>Niche adaptation and genome expansion in the chlorophyll d-producing cyanobacterium Acaryochloris marina.</title>
        <authorList>
            <person name="Swingley W.D."/>
            <person name="Chen M."/>
            <person name="Cheung P.C."/>
            <person name="Conrad A.L."/>
            <person name="Dejesa L.C."/>
            <person name="Hao J."/>
            <person name="Honchak B.M."/>
            <person name="Karbach L.E."/>
            <person name="Kurdoglu A."/>
            <person name="Lahiri S."/>
            <person name="Mastrian S.D."/>
            <person name="Miyashita H."/>
            <person name="Page L."/>
            <person name="Ramakrishna P."/>
            <person name="Satoh S."/>
            <person name="Sattley W.M."/>
            <person name="Shimada Y."/>
            <person name="Taylor H.L."/>
            <person name="Tomo T."/>
            <person name="Tsuchiya T."/>
            <person name="Wang Z.T."/>
            <person name="Raymond J."/>
            <person name="Mimuro M."/>
            <person name="Blankenship R.E."/>
            <person name="Touchman J.W."/>
        </authorList>
    </citation>
    <scope>NUCLEOTIDE SEQUENCE [LARGE SCALE GENOMIC DNA]</scope>
    <source>
        <strain evidence="2">MBIC 11017</strain>
        <plasmid evidence="2">Plasmid pREB5</plasmid>
    </source>
</reference>
<sequence length="270" mass="30612">MQGTLRKMKTKLNEVVGYTLPVGDQSLQLNPLLNQNLELEFLGQIYCQNCGRKTSKSFSQGYCYPCMKSLAACDICILKPEQCHFHMGTCREPEWGQHNCMVDHVVYLANTSALKVGITRQSQIPTRWIDQGATEALPIYQVKSRHISGLVEVKLAQLMSDKTNWRAMLKGNNDPIPLDEKAHEVRPQIQETIFALLKKYGENAIHQLDATVTKINYPVKRFPKKISSFNFDKTPLVSGILMGIKGQYLIFDSGVINIRKFTGYEIEVRA</sequence>
<evidence type="ECO:0000313" key="2">
    <source>
        <dbReference type="Proteomes" id="UP000000268"/>
    </source>
</evidence>
<dbReference type="Pfam" id="PF10977">
    <property type="entry name" value="DUF2797"/>
    <property type="match status" value="1"/>
</dbReference>
<name>A8ZPC7_ACAM1</name>
<gene>
    <name evidence="1" type="ordered locus">AM1_E0094</name>
</gene>
<dbReference type="OrthoDB" id="9775734at2"/>
<keyword evidence="1" id="KW-0614">Plasmid</keyword>
<accession>A8ZPC7</accession>
<dbReference type="InterPro" id="IPR021246">
    <property type="entry name" value="DUF2797"/>
</dbReference>
<evidence type="ECO:0008006" key="3">
    <source>
        <dbReference type="Google" id="ProtNLM"/>
    </source>
</evidence>
<dbReference type="RefSeq" id="WP_012167989.1">
    <property type="nucleotide sequence ID" value="NC_009930.1"/>
</dbReference>
<dbReference type="EMBL" id="CP000842">
    <property type="protein sequence ID" value="ABW32863.1"/>
    <property type="molecule type" value="Genomic_DNA"/>
</dbReference>
<proteinExistence type="predicted"/>
<dbReference type="Proteomes" id="UP000000268">
    <property type="component" value="Plasmid pREB5"/>
</dbReference>
<dbReference type="HOGENOM" id="CLU_1019163_0_0_3"/>
<dbReference type="AlphaFoldDB" id="A8ZPC7"/>
<evidence type="ECO:0000313" key="1">
    <source>
        <dbReference type="EMBL" id="ABW32863.1"/>
    </source>
</evidence>
<keyword evidence="2" id="KW-1185">Reference proteome</keyword>
<geneLocation type="plasmid" evidence="1 2">
    <name>pREB5</name>
</geneLocation>
<dbReference type="KEGG" id="amr:AM1_E0094"/>
<organism evidence="1 2">
    <name type="scientific">Acaryochloris marina (strain MBIC 11017)</name>
    <dbReference type="NCBI Taxonomy" id="329726"/>
    <lineage>
        <taxon>Bacteria</taxon>
        <taxon>Bacillati</taxon>
        <taxon>Cyanobacteriota</taxon>
        <taxon>Cyanophyceae</taxon>
        <taxon>Acaryochloridales</taxon>
        <taxon>Acaryochloridaceae</taxon>
        <taxon>Acaryochloris</taxon>
    </lineage>
</organism>